<comment type="caution">
    <text evidence="21">The sequence shown here is derived from an EMBL/GenBank/DDBJ whole genome shotgun (WGS) entry which is preliminary data.</text>
</comment>
<comment type="pathway">
    <text evidence="2">Protein modification; protein ubiquitination.</text>
</comment>
<name>A0A642V2E3_9ASCO</name>
<dbReference type="SMART" id="SM00184">
    <property type="entry name" value="RING"/>
    <property type="match status" value="1"/>
</dbReference>
<dbReference type="GO" id="GO:0005778">
    <property type="term" value="C:peroxisomal membrane"/>
    <property type="evidence" value="ECO:0007669"/>
    <property type="project" value="UniProtKB-SubCell"/>
</dbReference>
<evidence type="ECO:0000256" key="14">
    <source>
        <dbReference type="ARBA" id="ARBA00023140"/>
    </source>
</evidence>
<evidence type="ECO:0000256" key="16">
    <source>
        <dbReference type="ARBA" id="ARBA00034438"/>
    </source>
</evidence>
<keyword evidence="11" id="KW-0653">Protein transport</keyword>
<reference evidence="21" key="1">
    <citation type="journal article" date="2019" name="G3 (Bethesda)">
        <title>Genome Assemblies of Two Rare Opportunistic Yeast Pathogens: Diutina rugosa (syn. Candida rugosa) and Trichomonascus ciferrii (syn. Candida ciferrii).</title>
        <authorList>
            <person name="Mixao V."/>
            <person name="Saus E."/>
            <person name="Hansen A.P."/>
            <person name="Lass-Florl C."/>
            <person name="Gabaldon T."/>
        </authorList>
    </citation>
    <scope>NUCLEOTIDE SEQUENCE</scope>
    <source>
        <strain evidence="21">CBS 4856</strain>
    </source>
</reference>
<keyword evidence="8 18" id="KW-0863">Zinc-finger</keyword>
<dbReference type="PROSITE" id="PS50089">
    <property type="entry name" value="ZF_RING_2"/>
    <property type="match status" value="1"/>
</dbReference>
<dbReference type="GO" id="GO:0061630">
    <property type="term" value="F:ubiquitin protein ligase activity"/>
    <property type="evidence" value="ECO:0007669"/>
    <property type="project" value="UniProtKB-EC"/>
</dbReference>
<dbReference type="PANTHER" id="PTHR48178:SF1">
    <property type="entry name" value="PEROXISOME BIOGENESIS FACTOR 2"/>
    <property type="match status" value="1"/>
</dbReference>
<dbReference type="OrthoDB" id="1701437at2759"/>
<dbReference type="InterPro" id="IPR006845">
    <property type="entry name" value="Pex_N"/>
</dbReference>
<evidence type="ECO:0000256" key="19">
    <source>
        <dbReference type="SAM" id="MobiDB-lite"/>
    </source>
</evidence>
<keyword evidence="4" id="KW-0813">Transport</keyword>
<comment type="catalytic activity">
    <reaction evidence="16">
        <text>[E2 ubiquitin-conjugating enzyme]-S-ubiquitinyl-L-cysteine + [acceptor protein]-L-cysteine = [E2 ubiquitin-conjugating enzyme]-L-cysteine + [acceptor protein]-S-ubiquitinyl-L-cysteine.</text>
        <dbReference type="EC" id="2.3.2.36"/>
    </reaction>
</comment>
<dbReference type="Pfam" id="PF04757">
    <property type="entry name" value="Pex2_Pex12"/>
    <property type="match status" value="1"/>
</dbReference>
<evidence type="ECO:0000256" key="9">
    <source>
        <dbReference type="ARBA" id="ARBA00022786"/>
    </source>
</evidence>
<evidence type="ECO:0000256" key="17">
    <source>
        <dbReference type="ARBA" id="ARBA00034523"/>
    </source>
</evidence>
<comment type="subcellular location">
    <subcellularLocation>
        <location evidence="1">Peroxisome membrane</location>
        <topology evidence="1">Multi-pass membrane protein</topology>
    </subcellularLocation>
</comment>
<evidence type="ECO:0000313" key="21">
    <source>
        <dbReference type="EMBL" id="KAA8911171.1"/>
    </source>
</evidence>
<dbReference type="GO" id="GO:0016567">
    <property type="term" value="P:protein ubiquitination"/>
    <property type="evidence" value="ECO:0007669"/>
    <property type="project" value="UniProtKB-ARBA"/>
</dbReference>
<evidence type="ECO:0000256" key="1">
    <source>
        <dbReference type="ARBA" id="ARBA00004585"/>
    </source>
</evidence>
<evidence type="ECO:0000256" key="2">
    <source>
        <dbReference type="ARBA" id="ARBA00004906"/>
    </source>
</evidence>
<dbReference type="VEuPathDB" id="FungiDB:TRICI_003893"/>
<keyword evidence="6" id="KW-0812">Transmembrane</keyword>
<feature type="compositionally biased region" description="Basic and acidic residues" evidence="19">
    <location>
        <begin position="331"/>
        <end position="358"/>
    </location>
</feature>
<keyword evidence="14" id="KW-0576">Peroxisome</keyword>
<dbReference type="EC" id="2.3.2.36" evidence="17"/>
<sequence length="390" mass="44440">MSSMAGHLMNRKIEPRVGQIDASILDSELLNMLKEQLWKGFKYFRPDIKDKYESELVLILKLALFKLTVWDHSTTYGAKLQSLKFMDARSAVSNQPITKSQKLGYGLLVVGGSYLWQKLDDHITNATYAAEDPRGYERLRQFTDSLSTLWSVSTLANFVLFLYSGKYSTLILRILRIRLGATTRKVSRSVNFEFQNRQLVWNAFTEFLLFILPLLNLAKIKRTVLKYIFRADASKPQTGELSFLPEKTCAICYKEDEGNAVNKEVTSPYKADCGHVYCYVCIKSKLLENEGEGWTCLRCGQLIRSIEPYIDIDPKAVVVKDLQPDEDGNITDEKKANSDVKDAQKQNNPDKEPSHEPSESEDEGEGDDEDEDDDDDDDDNQQSGFVVEDF</sequence>
<dbReference type="SUPFAM" id="SSF57850">
    <property type="entry name" value="RING/U-box"/>
    <property type="match status" value="1"/>
</dbReference>
<keyword evidence="10" id="KW-0862">Zinc</keyword>
<evidence type="ECO:0000256" key="7">
    <source>
        <dbReference type="ARBA" id="ARBA00022723"/>
    </source>
</evidence>
<dbReference type="AlphaFoldDB" id="A0A642V2E3"/>
<feature type="compositionally biased region" description="Acidic residues" evidence="19">
    <location>
        <begin position="359"/>
        <end position="380"/>
    </location>
</feature>
<keyword evidence="22" id="KW-1185">Reference proteome</keyword>
<dbReference type="PANTHER" id="PTHR48178">
    <property type="entry name" value="PEROXISOME BIOGENESIS FACTOR 2"/>
    <property type="match status" value="1"/>
</dbReference>
<keyword evidence="9" id="KW-0833">Ubl conjugation pathway</keyword>
<dbReference type="InterPro" id="IPR017907">
    <property type="entry name" value="Znf_RING_CS"/>
</dbReference>
<protein>
    <recommendedName>
        <fullName evidence="17">RING-type E3 ubiquitin transferase (cysteine targeting)</fullName>
        <ecNumber evidence="17">2.3.2.36</ecNumber>
    </recommendedName>
    <alternativeName>
        <fullName evidence="15">Peroxin-2</fullName>
    </alternativeName>
</protein>
<accession>A0A642V2E3</accession>
<evidence type="ECO:0000256" key="18">
    <source>
        <dbReference type="PROSITE-ProRule" id="PRU00175"/>
    </source>
</evidence>
<dbReference type="GO" id="GO:0016562">
    <property type="term" value="P:protein import into peroxisome matrix, receptor recycling"/>
    <property type="evidence" value="ECO:0007669"/>
    <property type="project" value="UniProtKB-ARBA"/>
</dbReference>
<comment type="similarity">
    <text evidence="3">Belongs to the pex2/pex10/pex12 family.</text>
</comment>
<evidence type="ECO:0000256" key="11">
    <source>
        <dbReference type="ARBA" id="ARBA00022927"/>
    </source>
</evidence>
<gene>
    <name evidence="21" type="ORF">TRICI_003893</name>
</gene>
<dbReference type="InterPro" id="IPR045859">
    <property type="entry name" value="RING-HC_PEX2"/>
</dbReference>
<evidence type="ECO:0000256" key="12">
    <source>
        <dbReference type="ARBA" id="ARBA00022989"/>
    </source>
</evidence>
<keyword evidence="7" id="KW-0479">Metal-binding</keyword>
<evidence type="ECO:0000256" key="8">
    <source>
        <dbReference type="ARBA" id="ARBA00022771"/>
    </source>
</evidence>
<keyword evidence="13" id="KW-0472">Membrane</keyword>
<feature type="domain" description="RING-type" evidence="20">
    <location>
        <begin position="249"/>
        <end position="299"/>
    </location>
</feature>
<evidence type="ECO:0000256" key="10">
    <source>
        <dbReference type="ARBA" id="ARBA00022833"/>
    </source>
</evidence>
<proteinExistence type="inferred from homology"/>
<keyword evidence="5" id="KW-0808">Transferase</keyword>
<evidence type="ECO:0000256" key="4">
    <source>
        <dbReference type="ARBA" id="ARBA00022448"/>
    </source>
</evidence>
<dbReference type="GO" id="GO:0008270">
    <property type="term" value="F:zinc ion binding"/>
    <property type="evidence" value="ECO:0007669"/>
    <property type="project" value="UniProtKB-KW"/>
</dbReference>
<dbReference type="InterPro" id="IPR013083">
    <property type="entry name" value="Znf_RING/FYVE/PHD"/>
</dbReference>
<evidence type="ECO:0000256" key="6">
    <source>
        <dbReference type="ARBA" id="ARBA00022692"/>
    </source>
</evidence>
<keyword evidence="12" id="KW-1133">Transmembrane helix</keyword>
<dbReference type="InterPro" id="IPR025654">
    <property type="entry name" value="PEX2/10"/>
</dbReference>
<evidence type="ECO:0000256" key="3">
    <source>
        <dbReference type="ARBA" id="ARBA00008704"/>
    </source>
</evidence>
<evidence type="ECO:0000256" key="13">
    <source>
        <dbReference type="ARBA" id="ARBA00023136"/>
    </source>
</evidence>
<organism evidence="21 22">
    <name type="scientific">Trichomonascus ciferrii</name>
    <dbReference type="NCBI Taxonomy" id="44093"/>
    <lineage>
        <taxon>Eukaryota</taxon>
        <taxon>Fungi</taxon>
        <taxon>Dikarya</taxon>
        <taxon>Ascomycota</taxon>
        <taxon>Saccharomycotina</taxon>
        <taxon>Dipodascomycetes</taxon>
        <taxon>Dipodascales</taxon>
        <taxon>Trichomonascaceae</taxon>
        <taxon>Trichomonascus</taxon>
        <taxon>Trichomonascus ciferrii complex</taxon>
    </lineage>
</organism>
<dbReference type="InterPro" id="IPR001841">
    <property type="entry name" value="Znf_RING"/>
</dbReference>
<evidence type="ECO:0000256" key="5">
    <source>
        <dbReference type="ARBA" id="ARBA00022679"/>
    </source>
</evidence>
<dbReference type="Proteomes" id="UP000761534">
    <property type="component" value="Unassembled WGS sequence"/>
</dbReference>
<evidence type="ECO:0000259" key="20">
    <source>
        <dbReference type="PROSITE" id="PS50089"/>
    </source>
</evidence>
<dbReference type="PROSITE" id="PS00518">
    <property type="entry name" value="ZF_RING_1"/>
    <property type="match status" value="1"/>
</dbReference>
<dbReference type="CDD" id="cd16526">
    <property type="entry name" value="RING-HC_PEX2"/>
    <property type="match status" value="1"/>
</dbReference>
<evidence type="ECO:0000256" key="15">
    <source>
        <dbReference type="ARBA" id="ARBA00032511"/>
    </source>
</evidence>
<dbReference type="Gene3D" id="3.30.40.10">
    <property type="entry name" value="Zinc/RING finger domain, C3HC4 (zinc finger)"/>
    <property type="match status" value="1"/>
</dbReference>
<feature type="region of interest" description="Disordered" evidence="19">
    <location>
        <begin position="323"/>
        <end position="390"/>
    </location>
</feature>
<evidence type="ECO:0000313" key="22">
    <source>
        <dbReference type="Proteomes" id="UP000761534"/>
    </source>
</evidence>
<dbReference type="EMBL" id="SWFS01000291">
    <property type="protein sequence ID" value="KAA8911171.1"/>
    <property type="molecule type" value="Genomic_DNA"/>
</dbReference>